<accession>A0ACC2F2L4</accession>
<evidence type="ECO:0000313" key="1">
    <source>
        <dbReference type="EMBL" id="KAJ7985658.1"/>
    </source>
</evidence>
<protein>
    <submittedName>
        <fullName evidence="1">Uncharacterized protein</fullName>
    </submittedName>
</protein>
<sequence>MSSKKSLAISRNIVATDDHEYARMEMDSTEKAKRKDPFSPAKIRPTAKRQVTVSDGNEGMNAVLDAIKQLTEKVDTLGTQLQQNSTMLSSIAKAVEFNAAEIKDCKMQLQSAVRDVTAVKKDNAELMERVLELERYKRRWNLRIRGLKENDGEDIRVVVADLLVKISPSWSSSINQIVDSVHRIGRREGNITRHVIIQFTQRWHRDALWRMTKDHAICKELRISFIEDLCKADRRPELLCGPKLKKQEMLESGRSSEVVPVILMDRESLRST</sequence>
<dbReference type="Proteomes" id="UP001157502">
    <property type="component" value="Chromosome 36"/>
</dbReference>
<proteinExistence type="predicted"/>
<comment type="caution">
    <text evidence="1">The sequence shown here is derived from an EMBL/GenBank/DDBJ whole genome shotgun (WGS) entry which is preliminary data.</text>
</comment>
<name>A0ACC2F2L4_DALPE</name>
<keyword evidence="2" id="KW-1185">Reference proteome</keyword>
<evidence type="ECO:0000313" key="2">
    <source>
        <dbReference type="Proteomes" id="UP001157502"/>
    </source>
</evidence>
<dbReference type="EMBL" id="CM055763">
    <property type="protein sequence ID" value="KAJ7985658.1"/>
    <property type="molecule type" value="Genomic_DNA"/>
</dbReference>
<organism evidence="1 2">
    <name type="scientific">Dallia pectoralis</name>
    <name type="common">Alaska blackfish</name>
    <dbReference type="NCBI Taxonomy" id="75939"/>
    <lineage>
        <taxon>Eukaryota</taxon>
        <taxon>Metazoa</taxon>
        <taxon>Chordata</taxon>
        <taxon>Craniata</taxon>
        <taxon>Vertebrata</taxon>
        <taxon>Euteleostomi</taxon>
        <taxon>Actinopterygii</taxon>
        <taxon>Neopterygii</taxon>
        <taxon>Teleostei</taxon>
        <taxon>Protacanthopterygii</taxon>
        <taxon>Esociformes</taxon>
        <taxon>Umbridae</taxon>
        <taxon>Dallia</taxon>
    </lineage>
</organism>
<gene>
    <name evidence="1" type="ORF">DPEC_G00354340</name>
</gene>
<reference evidence="1" key="1">
    <citation type="submission" date="2021-05" db="EMBL/GenBank/DDBJ databases">
        <authorList>
            <person name="Pan Q."/>
            <person name="Jouanno E."/>
            <person name="Zahm M."/>
            <person name="Klopp C."/>
            <person name="Cabau C."/>
            <person name="Louis A."/>
            <person name="Berthelot C."/>
            <person name="Parey E."/>
            <person name="Roest Crollius H."/>
            <person name="Montfort J."/>
            <person name="Robinson-Rechavi M."/>
            <person name="Bouchez O."/>
            <person name="Lampietro C."/>
            <person name="Lopez Roques C."/>
            <person name="Donnadieu C."/>
            <person name="Postlethwait J."/>
            <person name="Bobe J."/>
            <person name="Dillon D."/>
            <person name="Chandos A."/>
            <person name="von Hippel F."/>
            <person name="Guiguen Y."/>
        </authorList>
    </citation>
    <scope>NUCLEOTIDE SEQUENCE</scope>
    <source>
        <strain evidence="1">YG-Jan2019</strain>
    </source>
</reference>